<accession>F2L534</accession>
<dbReference type="EMBL" id="CP002590">
    <property type="protein sequence ID" value="AEA12283.1"/>
    <property type="molecule type" value="Genomic_DNA"/>
</dbReference>
<organism evidence="2 3">
    <name type="scientific">Thermoproteus uzoniensis (strain 768-20)</name>
    <dbReference type="NCBI Taxonomy" id="999630"/>
    <lineage>
        <taxon>Archaea</taxon>
        <taxon>Thermoproteota</taxon>
        <taxon>Thermoprotei</taxon>
        <taxon>Thermoproteales</taxon>
        <taxon>Thermoproteaceae</taxon>
        <taxon>Thermoproteus</taxon>
    </lineage>
</organism>
<proteinExistence type="predicted"/>
<protein>
    <submittedName>
        <fullName evidence="2">Glycosyl transferase, family 1</fullName>
    </submittedName>
</protein>
<dbReference type="RefSeq" id="WP_013679619.1">
    <property type="nucleotide sequence ID" value="NC_015315.1"/>
</dbReference>
<keyword evidence="3" id="KW-1185">Reference proteome</keyword>
<dbReference type="PANTHER" id="PTHR12526:SF630">
    <property type="entry name" value="GLYCOSYLTRANSFERASE"/>
    <property type="match status" value="1"/>
</dbReference>
<dbReference type="Gene3D" id="3.40.50.2000">
    <property type="entry name" value="Glycogen Phosphorylase B"/>
    <property type="match status" value="2"/>
</dbReference>
<dbReference type="AlphaFoldDB" id="F2L534"/>
<dbReference type="InterPro" id="IPR001763">
    <property type="entry name" value="Rhodanese-like_dom"/>
</dbReference>
<dbReference type="HOGENOM" id="CLU_056884_0_0_2"/>
<dbReference type="Pfam" id="PF00534">
    <property type="entry name" value="Glycos_transf_1"/>
    <property type="match status" value="1"/>
</dbReference>
<evidence type="ECO:0000313" key="3">
    <source>
        <dbReference type="Proteomes" id="UP000008138"/>
    </source>
</evidence>
<reference evidence="2 3" key="1">
    <citation type="journal article" date="2011" name="J. Bacteriol.">
        <title>Complete genome sequence of the thermoacidophilic crenarchaeon Thermoproteus uzoniensis 768-20.</title>
        <authorList>
            <person name="Mardanov A.V."/>
            <person name="Gumerov V.M."/>
            <person name="Beletsky A.V."/>
            <person name="Prokofeva M.I."/>
            <person name="Bonch-Osmolovskaya E.A."/>
            <person name="Ravin N.V."/>
            <person name="Skryabin K.G."/>
        </authorList>
    </citation>
    <scope>NUCLEOTIDE SEQUENCE [LARGE SCALE GENOMIC DNA]</scope>
    <source>
        <strain evidence="2 3">768-20</strain>
    </source>
</reference>
<dbReference type="KEGG" id="tuz:TUZN_0796"/>
<dbReference type="Pfam" id="PF13579">
    <property type="entry name" value="Glyco_trans_4_4"/>
    <property type="match status" value="1"/>
</dbReference>
<dbReference type="GeneID" id="10360332"/>
<gene>
    <name evidence="2" type="ordered locus">TUZN_0796</name>
</gene>
<name>F2L534_THEU7</name>
<sequence length="407" mass="44574">MNVFVVAPQTSSYRGPELTAARLAKWAARLGHKAWLVAGAFHDWEPVVPERDLARSLSGYVAFERDPKAGVPSLRILSSRSAIPARRIAARDFFSALRRMDEELGVDVLLVHSTFWNGPEEAARWARWKRDLASIGEEVRPTSFLYMPHYRPPEPGLSPVERTLRMAWNATALPQILQAAGRVLCVSPPECDELASMGAGGEKIVHFKGLLDDDVAGAIDRASPDLVRDRLKIREDLVVSYLGPLEPRKNPLAVLQIAKRLAGRGIAFVIAGAGEEAERLRREARGLPNVYLAGLLSEEEKASLVRASLANVILSRSEGLGIAQLEFMYGGVPVVTSASYGQRWLVRDGVDGVHVSGPDDVEGAARAIEALARDDSLRESLGRNARERAREFLMSRGVAELLEAARP</sequence>
<evidence type="ECO:0000259" key="1">
    <source>
        <dbReference type="PROSITE" id="PS50206"/>
    </source>
</evidence>
<dbReference type="InterPro" id="IPR028098">
    <property type="entry name" value="Glyco_trans_4-like_N"/>
</dbReference>
<dbReference type="PANTHER" id="PTHR12526">
    <property type="entry name" value="GLYCOSYLTRANSFERASE"/>
    <property type="match status" value="1"/>
</dbReference>
<reference key="2">
    <citation type="submission" date="2011-03" db="EMBL/GenBank/DDBJ databases">
        <title>Complete genome sequence of the thermoacidophilic crenarchaeon Thermoproteus uzoniensis 768-20.</title>
        <authorList>
            <person name="Mardanov A.V."/>
            <person name="Gumerov V.M."/>
            <person name="Beletsky A.V."/>
            <person name="Prokofeva M.I."/>
            <person name="Bonch-Osmolovskaya E.A."/>
            <person name="Ravin N.V."/>
            <person name="Skryabin K.G."/>
        </authorList>
    </citation>
    <scope>NUCLEOTIDE SEQUENCE</scope>
    <source>
        <strain>768-20</strain>
    </source>
</reference>
<dbReference type="OrthoDB" id="132546at2157"/>
<dbReference type="STRING" id="999630.TUZN_0796"/>
<dbReference type="eggNOG" id="arCOG05497">
    <property type="taxonomic scope" value="Archaea"/>
</dbReference>
<feature type="domain" description="Rhodanese" evidence="1">
    <location>
        <begin position="19"/>
        <end position="53"/>
    </location>
</feature>
<dbReference type="GO" id="GO:0016757">
    <property type="term" value="F:glycosyltransferase activity"/>
    <property type="evidence" value="ECO:0007669"/>
    <property type="project" value="InterPro"/>
</dbReference>
<dbReference type="PROSITE" id="PS50206">
    <property type="entry name" value="RHODANESE_3"/>
    <property type="match status" value="1"/>
</dbReference>
<dbReference type="SUPFAM" id="SSF53756">
    <property type="entry name" value="UDP-Glycosyltransferase/glycogen phosphorylase"/>
    <property type="match status" value="1"/>
</dbReference>
<dbReference type="InterPro" id="IPR001296">
    <property type="entry name" value="Glyco_trans_1"/>
</dbReference>
<keyword evidence="2" id="KW-0808">Transferase</keyword>
<dbReference type="CDD" id="cd03801">
    <property type="entry name" value="GT4_PimA-like"/>
    <property type="match status" value="1"/>
</dbReference>
<dbReference type="Proteomes" id="UP000008138">
    <property type="component" value="Chromosome"/>
</dbReference>
<evidence type="ECO:0000313" key="2">
    <source>
        <dbReference type="EMBL" id="AEA12283.1"/>
    </source>
</evidence>